<dbReference type="SMART" id="SM00065">
    <property type="entry name" value="GAF"/>
    <property type="match status" value="1"/>
</dbReference>
<keyword evidence="3" id="KW-0805">Transcription regulation</keyword>
<evidence type="ECO:0000256" key="1">
    <source>
        <dbReference type="ARBA" id="ARBA00022741"/>
    </source>
</evidence>
<dbReference type="Proteomes" id="UP001151081">
    <property type="component" value="Unassembled WGS sequence"/>
</dbReference>
<evidence type="ECO:0000256" key="5">
    <source>
        <dbReference type="ARBA" id="ARBA00023163"/>
    </source>
</evidence>
<dbReference type="AlphaFoldDB" id="A0A9X4AV62"/>
<dbReference type="Pfam" id="PF00158">
    <property type="entry name" value="Sigma54_activat"/>
    <property type="match status" value="1"/>
</dbReference>
<dbReference type="Gene3D" id="1.10.8.60">
    <property type="match status" value="1"/>
</dbReference>
<dbReference type="InterPro" id="IPR029016">
    <property type="entry name" value="GAF-like_dom_sf"/>
</dbReference>
<keyword evidence="2" id="KW-0067">ATP-binding</keyword>
<dbReference type="GO" id="GO:0043565">
    <property type="term" value="F:sequence-specific DNA binding"/>
    <property type="evidence" value="ECO:0007669"/>
    <property type="project" value="InterPro"/>
</dbReference>
<protein>
    <submittedName>
        <fullName evidence="7">Sigma 54-interacting transcriptional regulator</fullName>
    </submittedName>
</protein>
<dbReference type="InterPro" id="IPR003018">
    <property type="entry name" value="GAF"/>
</dbReference>
<dbReference type="SUPFAM" id="SSF52540">
    <property type="entry name" value="P-loop containing nucleoside triphosphate hydrolases"/>
    <property type="match status" value="1"/>
</dbReference>
<dbReference type="PANTHER" id="PTHR32071">
    <property type="entry name" value="TRANSCRIPTIONAL REGULATORY PROTEIN"/>
    <property type="match status" value="1"/>
</dbReference>
<name>A0A9X4AV62_9BACT</name>
<accession>A0A9X4AV62</accession>
<dbReference type="CDD" id="cd00009">
    <property type="entry name" value="AAA"/>
    <property type="match status" value="1"/>
</dbReference>
<dbReference type="PROSITE" id="PS50045">
    <property type="entry name" value="SIGMA54_INTERACT_4"/>
    <property type="match status" value="1"/>
</dbReference>
<feature type="domain" description="Sigma-54 factor interaction" evidence="6">
    <location>
        <begin position="206"/>
        <end position="433"/>
    </location>
</feature>
<comment type="caution">
    <text evidence="7">The sequence shown here is derived from an EMBL/GenBank/DDBJ whole genome shotgun (WGS) entry which is preliminary data.</text>
</comment>
<proteinExistence type="predicted"/>
<dbReference type="PROSITE" id="PS00688">
    <property type="entry name" value="SIGMA54_INTERACT_3"/>
    <property type="match status" value="1"/>
</dbReference>
<evidence type="ECO:0000256" key="4">
    <source>
        <dbReference type="ARBA" id="ARBA00023125"/>
    </source>
</evidence>
<dbReference type="InterPro" id="IPR058031">
    <property type="entry name" value="AAA_lid_NorR"/>
</dbReference>
<dbReference type="RefSeq" id="WP_272424295.1">
    <property type="nucleotide sequence ID" value="NZ_JAGTJJ010000034.1"/>
</dbReference>
<evidence type="ECO:0000259" key="6">
    <source>
        <dbReference type="PROSITE" id="PS50045"/>
    </source>
</evidence>
<evidence type="ECO:0000313" key="8">
    <source>
        <dbReference type="Proteomes" id="UP001151081"/>
    </source>
</evidence>
<dbReference type="PANTHER" id="PTHR32071:SF57">
    <property type="entry name" value="C4-DICARBOXYLATE TRANSPORT TRANSCRIPTIONAL REGULATORY PROTEIN DCTD"/>
    <property type="match status" value="1"/>
</dbReference>
<dbReference type="Pfam" id="PF25601">
    <property type="entry name" value="AAA_lid_14"/>
    <property type="match status" value="1"/>
</dbReference>
<dbReference type="GO" id="GO:0006355">
    <property type="term" value="P:regulation of DNA-templated transcription"/>
    <property type="evidence" value="ECO:0007669"/>
    <property type="project" value="InterPro"/>
</dbReference>
<dbReference type="Pfam" id="PF13492">
    <property type="entry name" value="GAF_3"/>
    <property type="match status" value="1"/>
</dbReference>
<keyword evidence="4" id="KW-0238">DNA-binding</keyword>
<dbReference type="Gene3D" id="3.30.450.40">
    <property type="match status" value="1"/>
</dbReference>
<reference evidence="7 8" key="1">
    <citation type="submission" date="2021-04" db="EMBL/GenBank/DDBJ databases">
        <title>Genome analysis of Polyangium sp.</title>
        <authorList>
            <person name="Li Y."/>
            <person name="Wang J."/>
        </authorList>
    </citation>
    <scope>NUCLEOTIDE SEQUENCE [LARGE SCALE GENOMIC DNA]</scope>
    <source>
        <strain evidence="7 8">SDU14</strain>
    </source>
</reference>
<dbReference type="Gene3D" id="1.10.10.60">
    <property type="entry name" value="Homeodomain-like"/>
    <property type="match status" value="1"/>
</dbReference>
<dbReference type="Gene3D" id="3.40.50.300">
    <property type="entry name" value="P-loop containing nucleotide triphosphate hydrolases"/>
    <property type="match status" value="1"/>
</dbReference>
<dbReference type="Pfam" id="PF02954">
    <property type="entry name" value="HTH_8"/>
    <property type="match status" value="1"/>
</dbReference>
<evidence type="ECO:0000313" key="7">
    <source>
        <dbReference type="EMBL" id="MDC3985984.1"/>
    </source>
</evidence>
<dbReference type="InterPro" id="IPR003593">
    <property type="entry name" value="AAA+_ATPase"/>
</dbReference>
<dbReference type="SMART" id="SM00382">
    <property type="entry name" value="AAA"/>
    <property type="match status" value="1"/>
</dbReference>
<dbReference type="PROSITE" id="PS00676">
    <property type="entry name" value="SIGMA54_INTERACT_2"/>
    <property type="match status" value="1"/>
</dbReference>
<dbReference type="SUPFAM" id="SSF46689">
    <property type="entry name" value="Homeodomain-like"/>
    <property type="match status" value="1"/>
</dbReference>
<keyword evidence="5" id="KW-0804">Transcription</keyword>
<dbReference type="FunFam" id="3.40.50.300:FF:000006">
    <property type="entry name" value="DNA-binding transcriptional regulator NtrC"/>
    <property type="match status" value="1"/>
</dbReference>
<dbReference type="InterPro" id="IPR009057">
    <property type="entry name" value="Homeodomain-like_sf"/>
</dbReference>
<sequence>MNLDEWVAGSTRELADLAQLADGTPAALDELLHRGLEWLGRIAPYDLAVIFELEGALLRARAGRGSLFRPEVREYRIHLDHFPSIRLAIEERRSRVFTEDDHAHGDGDLFDGLMDFPHGHACMVVPLVTGSEVFGVMSIDRARCGPYPRAVVDLVEVFGRLLALSIHCIRQNQRLARAGLESEERAAALERRIGEITEDASVLGDSDSSQVRELARQAALVAGTSSTVLLIGETGTGKERLARFIHEKSPRGKRPFIPVNCAALPSGTLESELFGHERGAFSGALRARPGLFRAADGGTLFLDEIGELPLDLQGKLLRALQEGEVLPVGAEQAIKVSVRVIAATHVDLEQAVAAGRFRGDLYYRLSVYPLRLVPLRERMEDLPAICRVLLQELSARVGKASLRLSAGAQDALRHHDYPGNIRELSNILERGAIRAASGTIERADLALFVSLARKRPAAGEGGSTEALVTLAENERRHIQRVLRATGGRIYGEGGAAAILGLPPTTLQSRMKRLGLRRETNA</sequence>
<dbReference type="SUPFAM" id="SSF55781">
    <property type="entry name" value="GAF domain-like"/>
    <property type="match status" value="1"/>
</dbReference>
<evidence type="ECO:0000256" key="3">
    <source>
        <dbReference type="ARBA" id="ARBA00023015"/>
    </source>
</evidence>
<organism evidence="7 8">
    <name type="scientific">Polyangium jinanense</name>
    <dbReference type="NCBI Taxonomy" id="2829994"/>
    <lineage>
        <taxon>Bacteria</taxon>
        <taxon>Pseudomonadati</taxon>
        <taxon>Myxococcota</taxon>
        <taxon>Polyangia</taxon>
        <taxon>Polyangiales</taxon>
        <taxon>Polyangiaceae</taxon>
        <taxon>Polyangium</taxon>
    </lineage>
</organism>
<dbReference type="InterPro" id="IPR025943">
    <property type="entry name" value="Sigma_54_int_dom_ATP-bd_2"/>
</dbReference>
<dbReference type="EMBL" id="JAGTJJ010000034">
    <property type="protein sequence ID" value="MDC3985984.1"/>
    <property type="molecule type" value="Genomic_DNA"/>
</dbReference>
<evidence type="ECO:0000256" key="2">
    <source>
        <dbReference type="ARBA" id="ARBA00022840"/>
    </source>
</evidence>
<dbReference type="PROSITE" id="PS00675">
    <property type="entry name" value="SIGMA54_INTERACT_1"/>
    <property type="match status" value="1"/>
</dbReference>
<keyword evidence="1" id="KW-0547">Nucleotide-binding</keyword>
<dbReference type="InterPro" id="IPR025944">
    <property type="entry name" value="Sigma_54_int_dom_CS"/>
</dbReference>
<dbReference type="InterPro" id="IPR027417">
    <property type="entry name" value="P-loop_NTPase"/>
</dbReference>
<dbReference type="GO" id="GO:0005524">
    <property type="term" value="F:ATP binding"/>
    <property type="evidence" value="ECO:0007669"/>
    <property type="project" value="UniProtKB-KW"/>
</dbReference>
<dbReference type="InterPro" id="IPR025662">
    <property type="entry name" value="Sigma_54_int_dom_ATP-bd_1"/>
</dbReference>
<keyword evidence="8" id="KW-1185">Reference proteome</keyword>
<dbReference type="InterPro" id="IPR002197">
    <property type="entry name" value="HTH_Fis"/>
</dbReference>
<dbReference type="InterPro" id="IPR002078">
    <property type="entry name" value="Sigma_54_int"/>
</dbReference>
<gene>
    <name evidence="7" type="ORF">KEG57_36225</name>
</gene>